<gene>
    <name evidence="1" type="ORF">ZEAMMB73_Zm00001d046779</name>
</gene>
<dbReference type="PANTHER" id="PTHR11130:SF0">
    <property type="entry name" value="GLUTATHIONE SYNTHETASE"/>
    <property type="match status" value="1"/>
</dbReference>
<organism evidence="1">
    <name type="scientific">Zea mays</name>
    <name type="common">Maize</name>
    <dbReference type="NCBI Taxonomy" id="4577"/>
    <lineage>
        <taxon>Eukaryota</taxon>
        <taxon>Viridiplantae</taxon>
        <taxon>Streptophyta</taxon>
        <taxon>Embryophyta</taxon>
        <taxon>Tracheophyta</taxon>
        <taxon>Spermatophyta</taxon>
        <taxon>Magnoliopsida</taxon>
        <taxon>Liliopsida</taxon>
        <taxon>Poales</taxon>
        <taxon>Poaceae</taxon>
        <taxon>PACMAD clade</taxon>
        <taxon>Panicoideae</taxon>
        <taxon>Andropogonodae</taxon>
        <taxon>Andropogoneae</taxon>
        <taxon>Tripsacinae</taxon>
        <taxon>Zea</taxon>
    </lineage>
</organism>
<dbReference type="SUPFAM" id="SSF56059">
    <property type="entry name" value="Glutathione synthetase ATP-binding domain-like"/>
    <property type="match status" value="1"/>
</dbReference>
<dbReference type="GO" id="GO:0005524">
    <property type="term" value="F:ATP binding"/>
    <property type="evidence" value="ECO:0007669"/>
    <property type="project" value="InterPro"/>
</dbReference>
<dbReference type="InterPro" id="IPR014042">
    <property type="entry name" value="Glutathione_synthase_a-hlx"/>
</dbReference>
<dbReference type="Pfam" id="PF03917">
    <property type="entry name" value="GSH_synth_ATP"/>
    <property type="match status" value="1"/>
</dbReference>
<name>A0A1D6P4Y5_MAIZE</name>
<dbReference type="AlphaFoldDB" id="A0A1D6P4Y5"/>
<dbReference type="GO" id="GO:0004363">
    <property type="term" value="F:glutathione synthase activity"/>
    <property type="evidence" value="ECO:0007669"/>
    <property type="project" value="InterPro"/>
</dbReference>
<dbReference type="InterPro" id="IPR005615">
    <property type="entry name" value="Glutathione_synthase"/>
</dbReference>
<sequence length="267" mass="30101">MSFPCDSLAIGPCPSFGQILNIYCYVKLVNTRILHNVVTMVLLDIALFKLDIDELIADYAKIVDIFSSSCRGHHKNPPSESYVLSEDLSFYNFRTKQVHEITARLLDIHDKMMLINNKEDIRLILHQSDYMLDSETNSLLQIENSRSYYFAINAATFCCSIRLLLNLPDHACLVVGIAVMLGEIINYVQSLQRQVEVHQSCGPPHFSLETSGAPLSYLCQPHHGSPLGYMDNQSCMHPLDTAFCLVINLQYHFLNGVSDASSQLQLI</sequence>
<dbReference type="EMBL" id="CM000785">
    <property type="protein sequence ID" value="AQL05009.1"/>
    <property type="molecule type" value="Genomic_DNA"/>
</dbReference>
<dbReference type="Gene3D" id="1.10.1080.10">
    <property type="entry name" value="Glutathione Synthetase, Chain A, domain 3"/>
    <property type="match status" value="1"/>
</dbReference>
<proteinExistence type="predicted"/>
<reference evidence="1" key="1">
    <citation type="submission" date="2015-12" db="EMBL/GenBank/DDBJ databases">
        <title>Update maize B73 reference genome by single molecule sequencing technologies.</title>
        <authorList>
            <consortium name="Maize Genome Sequencing Project"/>
            <person name="Ware D."/>
        </authorList>
    </citation>
    <scope>NUCLEOTIDE SEQUENCE</scope>
    <source>
        <tissue evidence="1">Seedling</tissue>
    </source>
</reference>
<dbReference type="ExpressionAtlas" id="A0A1D6P4Y5">
    <property type="expression patterns" value="baseline and differential"/>
</dbReference>
<protein>
    <submittedName>
        <fullName evidence="1">Glutathione synthetase chloroplastic</fullName>
    </submittedName>
</protein>
<accession>A0A1D6P4Y5</accession>
<evidence type="ECO:0000313" key="1">
    <source>
        <dbReference type="EMBL" id="AQL05009.1"/>
    </source>
</evidence>
<dbReference type="PANTHER" id="PTHR11130">
    <property type="entry name" value="GLUTATHIONE SYNTHETASE"/>
    <property type="match status" value="1"/>
</dbReference>